<dbReference type="InterPro" id="IPR056767">
    <property type="entry name" value="C2H2-Znf_KIN17"/>
</dbReference>
<comment type="caution">
    <text evidence="7">The sequence shown here is derived from an EMBL/GenBank/DDBJ whole genome shotgun (WGS) entry which is preliminary data.</text>
</comment>
<evidence type="ECO:0000313" key="7">
    <source>
        <dbReference type="EMBL" id="KAL3383409.1"/>
    </source>
</evidence>
<organism evidence="7 8">
    <name type="scientific">Trichogramma kaykai</name>
    <dbReference type="NCBI Taxonomy" id="54128"/>
    <lineage>
        <taxon>Eukaryota</taxon>
        <taxon>Metazoa</taxon>
        <taxon>Ecdysozoa</taxon>
        <taxon>Arthropoda</taxon>
        <taxon>Hexapoda</taxon>
        <taxon>Insecta</taxon>
        <taxon>Pterygota</taxon>
        <taxon>Neoptera</taxon>
        <taxon>Endopterygota</taxon>
        <taxon>Hymenoptera</taxon>
        <taxon>Apocrita</taxon>
        <taxon>Proctotrupomorpha</taxon>
        <taxon>Chalcidoidea</taxon>
        <taxon>Trichogrammatidae</taxon>
        <taxon>Trichogramma</taxon>
    </lineage>
</organism>
<evidence type="ECO:0000256" key="4">
    <source>
        <dbReference type="ARBA" id="ARBA00022833"/>
    </source>
</evidence>
<dbReference type="Pfam" id="PF25095">
    <property type="entry name" value="C2H2-zf_KIN17"/>
    <property type="match status" value="1"/>
</dbReference>
<dbReference type="EMBL" id="JBJJXI010000197">
    <property type="protein sequence ID" value="KAL3383409.1"/>
    <property type="molecule type" value="Genomic_DNA"/>
</dbReference>
<keyword evidence="8" id="KW-1185">Reference proteome</keyword>
<protein>
    <recommendedName>
        <fullName evidence="6">DNA/RNA-binding protein Kin17 WH-like domain-containing protein</fullName>
    </recommendedName>
</protein>
<dbReference type="PANTHER" id="PTHR12805:SF0">
    <property type="entry name" value="DNA_RNA-BINDING PROTEIN KIN17"/>
    <property type="match status" value="1"/>
</dbReference>
<keyword evidence="2" id="KW-0479">Metal-binding</keyword>
<evidence type="ECO:0000256" key="3">
    <source>
        <dbReference type="ARBA" id="ARBA00022771"/>
    </source>
</evidence>
<dbReference type="InterPro" id="IPR041330">
    <property type="entry name" value="KN17_SH3"/>
</dbReference>
<dbReference type="Gene3D" id="2.30.30.30">
    <property type="match status" value="1"/>
</dbReference>
<dbReference type="Gene3D" id="1.10.10.2030">
    <property type="entry name" value="DNA/RNA-binding protein Kin17, conserved domain"/>
    <property type="match status" value="1"/>
</dbReference>
<dbReference type="AlphaFoldDB" id="A0ABD2VRR4"/>
<feature type="compositionally biased region" description="Basic and acidic residues" evidence="5">
    <location>
        <begin position="169"/>
        <end position="195"/>
    </location>
</feature>
<dbReference type="InterPro" id="IPR036236">
    <property type="entry name" value="Znf_C2H2_sf"/>
</dbReference>
<dbReference type="InterPro" id="IPR037321">
    <property type="entry name" value="KIN17-like"/>
</dbReference>
<dbReference type="FunFam" id="1.10.10.2030:FF:000001">
    <property type="entry name" value="DNA/RNA-binding protein KIN17, putative"/>
    <property type="match status" value="1"/>
</dbReference>
<evidence type="ECO:0000313" key="8">
    <source>
        <dbReference type="Proteomes" id="UP001627154"/>
    </source>
</evidence>
<feature type="domain" description="DNA/RNA-binding protein Kin17 WH-like" evidence="6">
    <location>
        <begin position="52"/>
        <end position="178"/>
    </location>
</feature>
<feature type="compositionally biased region" description="Basic and acidic residues" evidence="5">
    <location>
        <begin position="152"/>
        <end position="163"/>
    </location>
</feature>
<dbReference type="SMART" id="SM01253">
    <property type="entry name" value="Kin17_mid"/>
    <property type="match status" value="1"/>
</dbReference>
<feature type="region of interest" description="Disordered" evidence="5">
    <location>
        <begin position="152"/>
        <end position="195"/>
    </location>
</feature>
<comment type="similarity">
    <text evidence="1">Belongs to the KIN17 family.</text>
</comment>
<keyword evidence="3" id="KW-0863">Zinc-finger</keyword>
<sequence>MGKHEVGTPKYIANKMKAKGLQKLRWYCQMCQKQCRDENGFKCHTMSESHHRQLLLFADNSHKYMDQFSKEFSHDYLYLLKRQFGTKRVPANRVYQDYIADRNHIHMNATQWLTLTAFVKWLGRTGKCVVDETEKGWFVTYIDKDPETIAASEKKEKKEKMDRDDEEKTMDFIKKQMKKDKQKDQTEDDFKKPLERTGDEPLVLDIKLKPKTGLIIKPTKKETLAVKIKQEPLSDDEQIKSSNKRKLDSFDEKLSIFKRVKKEKDEDQRDLNKGWLRPGLSVKIITKSLGEKYYKSKGTITETIDKNSFVGKVKLQSPEEVAGHIVKIDEEHLETVIPSIGRDVMILYGKYSDKLAVIEKVREDEFCVDVTLKDEKKLVKRIPYEQISKYVKK</sequence>
<dbReference type="InterPro" id="IPR038254">
    <property type="entry name" value="KIN17_WH-like_sf"/>
</dbReference>
<dbReference type="PANTHER" id="PTHR12805">
    <property type="entry name" value="KIN17 KIN, ANTIGENIC DETERMINANT OF RECA PROTEIN HOMOLOG"/>
    <property type="match status" value="1"/>
</dbReference>
<dbReference type="GO" id="GO:0008270">
    <property type="term" value="F:zinc ion binding"/>
    <property type="evidence" value="ECO:0007669"/>
    <property type="project" value="UniProtKB-KW"/>
</dbReference>
<reference evidence="7 8" key="1">
    <citation type="journal article" date="2024" name="bioRxiv">
        <title>A reference genome for Trichogramma kaykai: A tiny desert-dwelling parasitoid wasp with competing sex-ratio distorters.</title>
        <authorList>
            <person name="Culotta J."/>
            <person name="Lindsey A.R."/>
        </authorList>
    </citation>
    <scope>NUCLEOTIDE SEQUENCE [LARGE SCALE GENOMIC DNA]</scope>
    <source>
        <strain evidence="7 8">KSX58</strain>
    </source>
</reference>
<dbReference type="Gene3D" id="2.30.30.140">
    <property type="match status" value="1"/>
</dbReference>
<evidence type="ECO:0000259" key="6">
    <source>
        <dbReference type="SMART" id="SM01253"/>
    </source>
</evidence>
<accession>A0ABD2VRR4</accession>
<dbReference type="Proteomes" id="UP001627154">
    <property type="component" value="Unassembled WGS sequence"/>
</dbReference>
<evidence type="ECO:0000256" key="1">
    <source>
        <dbReference type="ARBA" id="ARBA00008517"/>
    </source>
</evidence>
<dbReference type="InterPro" id="IPR014722">
    <property type="entry name" value="Rib_uL2_dom2"/>
</dbReference>
<dbReference type="SUPFAM" id="SSF57667">
    <property type="entry name" value="beta-beta-alpha zinc fingers"/>
    <property type="match status" value="1"/>
</dbReference>
<dbReference type="InterPro" id="IPR019447">
    <property type="entry name" value="DNA/RNA-bd_Kin17_WH-like_dom"/>
</dbReference>
<evidence type="ECO:0000256" key="2">
    <source>
        <dbReference type="ARBA" id="ARBA00022723"/>
    </source>
</evidence>
<gene>
    <name evidence="7" type="ORF">TKK_020680</name>
</gene>
<dbReference type="Pfam" id="PF10357">
    <property type="entry name" value="WH_KIN17"/>
    <property type="match status" value="1"/>
</dbReference>
<evidence type="ECO:0000256" key="5">
    <source>
        <dbReference type="SAM" id="MobiDB-lite"/>
    </source>
</evidence>
<dbReference type="InterPro" id="IPR041995">
    <property type="entry name" value="KOW_KIN17"/>
</dbReference>
<dbReference type="Pfam" id="PF18131">
    <property type="entry name" value="KN17_SH3"/>
    <property type="match status" value="1"/>
</dbReference>
<proteinExistence type="inferred from homology"/>
<keyword evidence="4" id="KW-0862">Zinc</keyword>
<name>A0ABD2VRR4_9HYME</name>
<dbReference type="Pfam" id="PF25092">
    <property type="entry name" value="SH3_KIN17_C"/>
    <property type="match status" value="1"/>
</dbReference>